<feature type="region of interest" description="Disordered" evidence="2">
    <location>
        <begin position="1"/>
        <end position="94"/>
    </location>
</feature>
<name>A0A835FNX7_9POAL</name>
<gene>
    <name evidence="3" type="ORF">HU200_007657</name>
</gene>
<sequence length="462" mass="50867">MKQQVVSSNGSSAASPSPAAVRTRASRPPPPKVKQPSAAPEAKARPRTTTMAAAAAAARRQLPVALPVPVPARRAMMSTKDKEEPDKKETVEEEVVRLRGEVEGLRREVQRLLRLNADLALAQQRAQGKAISSSSDLPPQHHDNKDNHAAATNRPQQPAAPNKAPGGVLPPARPPPPPPPPPRQQKPQGPSAPITSPVSKATPVVDMYKSLTNNKKPQQQPTDRGRNHHHHSSIVGELQNRSRHLLAIKADVETKAELIEDLIKKIHTSTYTDVEQVLTFVDWLDQQLSTLSDETAVLKHFNWPERKADALREAASEYRHLKCLLADICSMNDDGGSPSSCDATLRKISSLLDRLEKSMSRLMNLRSSAMPSYKELRIPTDWMLDSGMASKMRLASVNLAKMYTKRVLKELDGRDTSANEAALVAQSVRFTYRVHQFAGGLDCEAMHAFEELRRRARPVSSS</sequence>
<feature type="region of interest" description="Disordered" evidence="2">
    <location>
        <begin position="213"/>
        <end position="238"/>
    </location>
</feature>
<feature type="compositionally biased region" description="Low complexity" evidence="2">
    <location>
        <begin position="47"/>
        <end position="75"/>
    </location>
</feature>
<dbReference type="AlphaFoldDB" id="A0A835FNX7"/>
<dbReference type="GO" id="GO:0072699">
    <property type="term" value="P:protein localization to cortical microtubule cytoskeleton"/>
    <property type="evidence" value="ECO:0007669"/>
    <property type="project" value="TreeGrafter"/>
</dbReference>
<accession>A0A835FNX7</accession>
<evidence type="ECO:0000256" key="2">
    <source>
        <dbReference type="SAM" id="MobiDB-lite"/>
    </source>
</evidence>
<feature type="compositionally biased region" description="Low complexity" evidence="2">
    <location>
        <begin position="1"/>
        <end position="23"/>
    </location>
</feature>
<feature type="compositionally biased region" description="Polar residues" evidence="2">
    <location>
        <begin position="213"/>
        <end position="222"/>
    </location>
</feature>
<keyword evidence="4" id="KW-1185">Reference proteome</keyword>
<feature type="region of interest" description="Disordered" evidence="2">
    <location>
        <begin position="122"/>
        <end position="200"/>
    </location>
</feature>
<protein>
    <recommendedName>
        <fullName evidence="5">Protein CHUP1, chloroplastic</fullName>
    </recommendedName>
</protein>
<dbReference type="PANTHER" id="PTHR31342:SF64">
    <property type="entry name" value="TETRATRICOPEPTIDE REPEAT (TPR)-LIKE SUPERFAMILY PROTEIN"/>
    <property type="match status" value="1"/>
</dbReference>
<dbReference type="OrthoDB" id="673648at2759"/>
<evidence type="ECO:0000256" key="1">
    <source>
        <dbReference type="ARBA" id="ARBA00023054"/>
    </source>
</evidence>
<dbReference type="Proteomes" id="UP000636709">
    <property type="component" value="Unassembled WGS sequence"/>
</dbReference>
<evidence type="ECO:0000313" key="3">
    <source>
        <dbReference type="EMBL" id="KAF8766159.1"/>
    </source>
</evidence>
<comment type="caution">
    <text evidence="3">The sequence shown here is derived from an EMBL/GenBank/DDBJ whole genome shotgun (WGS) entry which is preliminary data.</text>
</comment>
<reference evidence="3" key="1">
    <citation type="submission" date="2020-07" db="EMBL/GenBank/DDBJ databases">
        <title>Genome sequence and genetic diversity analysis of an under-domesticated orphan crop, white fonio (Digitaria exilis).</title>
        <authorList>
            <person name="Bennetzen J.L."/>
            <person name="Chen S."/>
            <person name="Ma X."/>
            <person name="Wang X."/>
            <person name="Yssel A.E.J."/>
            <person name="Chaluvadi S.R."/>
            <person name="Johnson M."/>
            <person name="Gangashetty P."/>
            <person name="Hamidou F."/>
            <person name="Sanogo M.D."/>
            <person name="Zwaenepoel A."/>
            <person name="Wallace J."/>
            <person name="Van De Peer Y."/>
            <person name="Van Deynze A."/>
        </authorList>
    </citation>
    <scope>NUCLEOTIDE SEQUENCE</scope>
    <source>
        <tissue evidence="3">Leaves</tissue>
    </source>
</reference>
<dbReference type="PANTHER" id="PTHR31342">
    <property type="entry name" value="PROTEIN CHUP1, CHLOROPLASTIC"/>
    <property type="match status" value="1"/>
</dbReference>
<feature type="compositionally biased region" description="Basic and acidic residues" evidence="2">
    <location>
        <begin position="139"/>
        <end position="148"/>
    </location>
</feature>
<dbReference type="GO" id="GO:0055028">
    <property type="term" value="C:cortical microtubule"/>
    <property type="evidence" value="ECO:0007669"/>
    <property type="project" value="TreeGrafter"/>
</dbReference>
<dbReference type="EMBL" id="JACEFO010000520">
    <property type="protein sequence ID" value="KAF8766159.1"/>
    <property type="molecule type" value="Genomic_DNA"/>
</dbReference>
<organism evidence="3 4">
    <name type="scientific">Digitaria exilis</name>
    <dbReference type="NCBI Taxonomy" id="1010633"/>
    <lineage>
        <taxon>Eukaryota</taxon>
        <taxon>Viridiplantae</taxon>
        <taxon>Streptophyta</taxon>
        <taxon>Embryophyta</taxon>
        <taxon>Tracheophyta</taxon>
        <taxon>Spermatophyta</taxon>
        <taxon>Magnoliopsida</taxon>
        <taxon>Liliopsida</taxon>
        <taxon>Poales</taxon>
        <taxon>Poaceae</taxon>
        <taxon>PACMAD clade</taxon>
        <taxon>Panicoideae</taxon>
        <taxon>Panicodae</taxon>
        <taxon>Paniceae</taxon>
        <taxon>Anthephorinae</taxon>
        <taxon>Digitaria</taxon>
    </lineage>
</organism>
<proteinExistence type="predicted"/>
<feature type="compositionally biased region" description="Pro residues" evidence="2">
    <location>
        <begin position="171"/>
        <end position="184"/>
    </location>
</feature>
<dbReference type="Gramene" id="Dexi5A01G0028780.1">
    <property type="protein sequence ID" value="Dexi5A01G0028780.1:cds"/>
    <property type="gene ID" value="Dexi5A01G0028780"/>
</dbReference>
<feature type="compositionally biased region" description="Basic and acidic residues" evidence="2">
    <location>
        <begin position="79"/>
        <end position="94"/>
    </location>
</feature>
<evidence type="ECO:0000313" key="4">
    <source>
        <dbReference type="Proteomes" id="UP000636709"/>
    </source>
</evidence>
<keyword evidence="1" id="KW-0175">Coiled coil</keyword>
<dbReference type="InterPro" id="IPR040265">
    <property type="entry name" value="CHUP1/IPGA1-like"/>
</dbReference>
<evidence type="ECO:0008006" key="5">
    <source>
        <dbReference type="Google" id="ProtNLM"/>
    </source>
</evidence>